<name>A0A9Q0H1Z1_9MAGN</name>
<dbReference type="Gene3D" id="1.10.3970.10">
    <property type="entry name" value="BSD domain"/>
    <property type="match status" value="1"/>
</dbReference>
<dbReference type="InterPro" id="IPR005607">
    <property type="entry name" value="BSD_dom"/>
</dbReference>
<feature type="compositionally biased region" description="Basic and acidic residues" evidence="1">
    <location>
        <begin position="385"/>
        <end position="410"/>
    </location>
</feature>
<feature type="region of interest" description="Disordered" evidence="1">
    <location>
        <begin position="297"/>
        <end position="480"/>
    </location>
</feature>
<feature type="compositionally biased region" description="Acidic residues" evidence="1">
    <location>
        <begin position="10"/>
        <end position="19"/>
    </location>
</feature>
<dbReference type="SUPFAM" id="SSF140383">
    <property type="entry name" value="BSD domain-like"/>
    <property type="match status" value="1"/>
</dbReference>
<evidence type="ECO:0000313" key="4">
    <source>
        <dbReference type="Proteomes" id="UP001141806"/>
    </source>
</evidence>
<dbReference type="Pfam" id="PF03909">
    <property type="entry name" value="BSD"/>
    <property type="match status" value="1"/>
</dbReference>
<dbReference type="OrthoDB" id="73788at2759"/>
<dbReference type="Proteomes" id="UP001141806">
    <property type="component" value="Unassembled WGS sequence"/>
</dbReference>
<evidence type="ECO:0000313" key="3">
    <source>
        <dbReference type="EMBL" id="KAJ4956798.1"/>
    </source>
</evidence>
<evidence type="ECO:0000259" key="2">
    <source>
        <dbReference type="PROSITE" id="PS50858"/>
    </source>
</evidence>
<reference evidence="3" key="1">
    <citation type="journal article" date="2023" name="Plant J.">
        <title>The genome of the king protea, Protea cynaroides.</title>
        <authorList>
            <person name="Chang J."/>
            <person name="Duong T.A."/>
            <person name="Schoeman C."/>
            <person name="Ma X."/>
            <person name="Roodt D."/>
            <person name="Barker N."/>
            <person name="Li Z."/>
            <person name="Van de Peer Y."/>
            <person name="Mizrachi E."/>
        </authorList>
    </citation>
    <scope>NUCLEOTIDE SEQUENCE</scope>
    <source>
        <tissue evidence="3">Young leaves</tissue>
    </source>
</reference>
<accession>A0A9Q0H1Z1</accession>
<sequence length="480" mass="53286">MNFFRSVFADDSDSSDVEENQPSVSESHTRSSKDEEEEEYEDHEAQAPLNEHDLESDPNPNLNPSPRSSGGSGWNFGNLIKNLSTQSELVLQNYRRDLEEFRSGLKKETEGIREVATRAVKELPVSLDVGASVAQASLESVGQAIDEFGNSVWRGTSEFISHGKDALLAADHESDSSDGQQLSSPSLSSKRYSRFEAQVHAVQTDVNTYCAEPEDLDDFNKWKSGFVLEEKAEEIENLCGDNGVMEGIYVKLVPNAVDREIFWTRYFYRVYKLKQVEDARANLVKRVISRDDEEDLSWDVDDDDETTDSADVKVNSSEERKLEKEGSSEIASGKKPVEEQPVSGLDVVAKTGELNSHKEFDNRADTGLFVGKLDPSESGLSGDDSVSKSDEKAQLEGAKTDPGESSKDSDFTVVSSHPSMPEEEEDLGWDEIEDLGSSDEKKEEVGGSPNRADLRKRLSAADEEEDLTWDIEDDDDPVKP</sequence>
<keyword evidence="4" id="KW-1185">Reference proteome</keyword>
<feature type="region of interest" description="Disordered" evidence="1">
    <location>
        <begin position="1"/>
        <end position="70"/>
    </location>
</feature>
<dbReference type="PANTHER" id="PTHR16019:SF5">
    <property type="entry name" value="BSD DOMAIN-CONTAINING PROTEIN 1"/>
    <property type="match status" value="1"/>
</dbReference>
<dbReference type="AlphaFoldDB" id="A0A9Q0H1Z1"/>
<feature type="compositionally biased region" description="Basic and acidic residues" evidence="1">
    <location>
        <begin position="355"/>
        <end position="364"/>
    </location>
</feature>
<feature type="domain" description="BSD" evidence="2">
    <location>
        <begin position="222"/>
        <end position="274"/>
    </location>
</feature>
<protein>
    <recommendedName>
        <fullName evidence="2">BSD domain-containing protein</fullName>
    </recommendedName>
</protein>
<evidence type="ECO:0000256" key="1">
    <source>
        <dbReference type="SAM" id="MobiDB-lite"/>
    </source>
</evidence>
<dbReference type="GO" id="GO:0005737">
    <property type="term" value="C:cytoplasm"/>
    <property type="evidence" value="ECO:0007669"/>
    <property type="project" value="TreeGrafter"/>
</dbReference>
<dbReference type="SMART" id="SM00751">
    <property type="entry name" value="BSD"/>
    <property type="match status" value="1"/>
</dbReference>
<dbReference type="InterPro" id="IPR035925">
    <property type="entry name" value="BSD_dom_sf"/>
</dbReference>
<gene>
    <name evidence="3" type="ORF">NE237_013581</name>
</gene>
<proteinExistence type="predicted"/>
<comment type="caution">
    <text evidence="3">The sequence shown here is derived from an EMBL/GenBank/DDBJ whole genome shotgun (WGS) entry which is preliminary data.</text>
</comment>
<dbReference type="InterPro" id="IPR051494">
    <property type="entry name" value="BSD_domain-containing"/>
</dbReference>
<feature type="compositionally biased region" description="Acidic residues" evidence="1">
    <location>
        <begin position="297"/>
        <end position="308"/>
    </location>
</feature>
<feature type="compositionally biased region" description="Acidic residues" evidence="1">
    <location>
        <begin position="461"/>
        <end position="480"/>
    </location>
</feature>
<organism evidence="3 4">
    <name type="scientific">Protea cynaroides</name>
    <dbReference type="NCBI Taxonomy" id="273540"/>
    <lineage>
        <taxon>Eukaryota</taxon>
        <taxon>Viridiplantae</taxon>
        <taxon>Streptophyta</taxon>
        <taxon>Embryophyta</taxon>
        <taxon>Tracheophyta</taxon>
        <taxon>Spermatophyta</taxon>
        <taxon>Magnoliopsida</taxon>
        <taxon>Proteales</taxon>
        <taxon>Proteaceae</taxon>
        <taxon>Protea</taxon>
    </lineage>
</organism>
<dbReference type="PANTHER" id="PTHR16019">
    <property type="entry name" value="SYNAPSE-ASSOCIATED PROTEIN"/>
    <property type="match status" value="1"/>
</dbReference>
<dbReference type="PROSITE" id="PS50858">
    <property type="entry name" value="BSD"/>
    <property type="match status" value="1"/>
</dbReference>
<dbReference type="EMBL" id="JAMYWD010000011">
    <property type="protein sequence ID" value="KAJ4956798.1"/>
    <property type="molecule type" value="Genomic_DNA"/>
</dbReference>
<feature type="compositionally biased region" description="Basic and acidic residues" evidence="1">
    <location>
        <begin position="316"/>
        <end position="327"/>
    </location>
</feature>
<feature type="compositionally biased region" description="Low complexity" evidence="1">
    <location>
        <begin position="58"/>
        <end position="69"/>
    </location>
</feature>
<feature type="compositionally biased region" description="Acidic residues" evidence="1">
    <location>
        <begin position="421"/>
        <end position="437"/>
    </location>
</feature>